<feature type="transmembrane region" description="Helical" evidence="1">
    <location>
        <begin position="64"/>
        <end position="82"/>
    </location>
</feature>
<evidence type="ECO:0000313" key="3">
    <source>
        <dbReference type="EMBL" id="NYE38349.1"/>
    </source>
</evidence>
<dbReference type="SUPFAM" id="SSF81324">
    <property type="entry name" value="Voltage-gated potassium channels"/>
    <property type="match status" value="1"/>
</dbReference>
<name>A0A7Y9H6U9_9ACTN</name>
<sequence>MTHPLRHLTAHPSAMLLLAQLAQVLAYPFLGESRVGGAILGVIGMLAVGSAVLAVRRTPNVSRVVFFLGAPTIVFTLLEAIFYETDAIVLVSGLLHAPFYFYVSWAMLRYLFHDDIVTTDEYYATGAAFTVVAWGFTYLYAAVQVVWPDSYINGEGFDRSWFELLYLSFSTLTSVGLSDIVAVGEQARALLMVEMMVGVFYVAMVVARMVGLTMMRSRR</sequence>
<feature type="transmembrane region" description="Helical" evidence="1">
    <location>
        <begin position="189"/>
        <end position="210"/>
    </location>
</feature>
<dbReference type="Pfam" id="PF07885">
    <property type="entry name" value="Ion_trans_2"/>
    <property type="match status" value="1"/>
</dbReference>
<dbReference type="Gene3D" id="1.10.287.70">
    <property type="match status" value="1"/>
</dbReference>
<keyword evidence="1" id="KW-0812">Transmembrane</keyword>
<dbReference type="EMBL" id="JACCBW010000004">
    <property type="protein sequence ID" value="NYE38349.1"/>
    <property type="molecule type" value="Genomic_DNA"/>
</dbReference>
<dbReference type="Proteomes" id="UP000549911">
    <property type="component" value="Unassembled WGS sequence"/>
</dbReference>
<keyword evidence="1" id="KW-1133">Transmembrane helix</keyword>
<reference evidence="3 4" key="2">
    <citation type="submission" date="2020-08" db="EMBL/GenBank/DDBJ databases">
        <title>The Agave Microbiome: Exploring the role of microbial communities in plant adaptations to desert environments.</title>
        <authorList>
            <person name="Partida-Martinez L.P."/>
        </authorList>
    </citation>
    <scope>NUCLEOTIDE SEQUENCE [LARGE SCALE GENOMIC DNA]</scope>
    <source>
        <strain evidence="3 4">AT2.17</strain>
    </source>
</reference>
<evidence type="ECO:0000259" key="2">
    <source>
        <dbReference type="Pfam" id="PF07885"/>
    </source>
</evidence>
<keyword evidence="1" id="KW-0472">Membrane</keyword>
<gene>
    <name evidence="3" type="ORF">F4692_003497</name>
</gene>
<feature type="domain" description="Potassium channel" evidence="2">
    <location>
        <begin position="134"/>
        <end position="210"/>
    </location>
</feature>
<feature type="transmembrane region" description="Helical" evidence="1">
    <location>
        <begin position="88"/>
        <end position="110"/>
    </location>
</feature>
<keyword evidence="4" id="KW-1185">Reference proteome</keyword>
<dbReference type="RefSeq" id="WP_308645361.1">
    <property type="nucleotide sequence ID" value="NZ_JACCBW010000004.1"/>
</dbReference>
<dbReference type="InterPro" id="IPR013099">
    <property type="entry name" value="K_chnl_dom"/>
</dbReference>
<protein>
    <recommendedName>
        <fullName evidence="2">Potassium channel domain-containing protein</fullName>
    </recommendedName>
</protein>
<comment type="caution">
    <text evidence="3">The sequence shown here is derived from an EMBL/GenBank/DDBJ whole genome shotgun (WGS) entry which is preliminary data.</text>
</comment>
<evidence type="ECO:0000313" key="4">
    <source>
        <dbReference type="Proteomes" id="UP000549911"/>
    </source>
</evidence>
<accession>A0A7Y9H6U9</accession>
<feature type="transmembrane region" description="Helical" evidence="1">
    <location>
        <begin position="161"/>
        <end position="182"/>
    </location>
</feature>
<feature type="transmembrane region" description="Helical" evidence="1">
    <location>
        <begin position="36"/>
        <end position="55"/>
    </location>
</feature>
<feature type="transmembrane region" description="Helical" evidence="1">
    <location>
        <begin position="122"/>
        <end position="141"/>
    </location>
</feature>
<proteinExistence type="predicted"/>
<dbReference type="AlphaFoldDB" id="A0A7Y9H6U9"/>
<reference evidence="3 4" key="1">
    <citation type="submission" date="2020-07" db="EMBL/GenBank/DDBJ databases">
        <authorList>
            <person name="Partida-Martinez L."/>
            <person name="Huntemann M."/>
            <person name="Clum A."/>
            <person name="Wang J."/>
            <person name="Palaniappan K."/>
            <person name="Ritter S."/>
            <person name="Chen I.-M."/>
            <person name="Stamatis D."/>
            <person name="Reddy T."/>
            <person name="O'Malley R."/>
            <person name="Daum C."/>
            <person name="Shapiro N."/>
            <person name="Ivanova N."/>
            <person name="Kyrpides N."/>
            <person name="Woyke T."/>
        </authorList>
    </citation>
    <scope>NUCLEOTIDE SEQUENCE [LARGE SCALE GENOMIC DNA]</scope>
    <source>
        <strain evidence="3 4">AT2.17</strain>
    </source>
</reference>
<organism evidence="3 4">
    <name type="scientific">Nocardioides cavernae</name>
    <dbReference type="NCBI Taxonomy" id="1921566"/>
    <lineage>
        <taxon>Bacteria</taxon>
        <taxon>Bacillati</taxon>
        <taxon>Actinomycetota</taxon>
        <taxon>Actinomycetes</taxon>
        <taxon>Propionibacteriales</taxon>
        <taxon>Nocardioidaceae</taxon>
        <taxon>Nocardioides</taxon>
    </lineage>
</organism>
<evidence type="ECO:0000256" key="1">
    <source>
        <dbReference type="SAM" id="Phobius"/>
    </source>
</evidence>